<accession>A0A317C4L0</accession>
<protein>
    <recommendedName>
        <fullName evidence="2">DUF4124 domain-containing protein</fullName>
    </recommendedName>
</protein>
<keyword evidence="1" id="KW-0732">Signal</keyword>
<dbReference type="Proteomes" id="UP000245506">
    <property type="component" value="Unassembled WGS sequence"/>
</dbReference>
<feature type="signal peptide" evidence="1">
    <location>
        <begin position="1"/>
        <end position="22"/>
    </location>
</feature>
<evidence type="ECO:0000256" key="1">
    <source>
        <dbReference type="SAM" id="SignalP"/>
    </source>
</evidence>
<gene>
    <name evidence="3" type="ORF">DKT75_21265</name>
</gene>
<dbReference type="RefSeq" id="WP_109826867.1">
    <property type="nucleotide sequence ID" value="NZ_QGKL01000043.1"/>
</dbReference>
<evidence type="ECO:0000313" key="4">
    <source>
        <dbReference type="Proteomes" id="UP000245506"/>
    </source>
</evidence>
<dbReference type="Pfam" id="PF13511">
    <property type="entry name" value="DUF4124"/>
    <property type="match status" value="1"/>
</dbReference>
<proteinExistence type="predicted"/>
<dbReference type="AlphaFoldDB" id="A0A317C4L0"/>
<comment type="caution">
    <text evidence="3">The sequence shown here is derived from an EMBL/GenBank/DDBJ whole genome shotgun (WGS) entry which is preliminary data.</text>
</comment>
<keyword evidence="4" id="KW-1185">Reference proteome</keyword>
<reference evidence="3 4" key="1">
    <citation type="submission" date="2018-05" db="EMBL/GenBank/DDBJ databases">
        <title>Leucothrix arctica sp. nov., isolated from Arctic seawater.</title>
        <authorList>
            <person name="Choi A."/>
            <person name="Baek K."/>
        </authorList>
    </citation>
    <scope>NUCLEOTIDE SEQUENCE [LARGE SCALE GENOMIC DNA]</scope>
    <source>
        <strain evidence="3 4">IMCC9719</strain>
    </source>
</reference>
<dbReference type="EMBL" id="QGKL01000043">
    <property type="protein sequence ID" value="PWQ93219.1"/>
    <property type="molecule type" value="Genomic_DNA"/>
</dbReference>
<organism evidence="3 4">
    <name type="scientific">Leucothrix arctica</name>
    <dbReference type="NCBI Taxonomy" id="1481894"/>
    <lineage>
        <taxon>Bacteria</taxon>
        <taxon>Pseudomonadati</taxon>
        <taxon>Pseudomonadota</taxon>
        <taxon>Gammaproteobacteria</taxon>
        <taxon>Thiotrichales</taxon>
        <taxon>Thiotrichaceae</taxon>
        <taxon>Leucothrix</taxon>
    </lineage>
</organism>
<name>A0A317C4L0_9GAMM</name>
<evidence type="ECO:0000259" key="2">
    <source>
        <dbReference type="Pfam" id="PF13511"/>
    </source>
</evidence>
<evidence type="ECO:0000313" key="3">
    <source>
        <dbReference type="EMBL" id="PWQ93219.1"/>
    </source>
</evidence>
<feature type="domain" description="DUF4124" evidence="2">
    <location>
        <begin position="11"/>
        <end position="63"/>
    </location>
</feature>
<dbReference type="InterPro" id="IPR025392">
    <property type="entry name" value="DUF4124"/>
</dbReference>
<dbReference type="OrthoDB" id="7068596at2"/>
<sequence length="140" mass="15054">MNNKITLVGLALVLFASASSLAGVYKWVDENGNMHYTQTPPPAKAKVKVEEIDVHKISSPVRAKKEKSVAEDDVKLKMPIETAAKPSAQRIAKHCVKAIGKFKAGASASVKAKEIAECKTNLKGADADKMKEIESFVASM</sequence>
<feature type="chain" id="PRO_5016351204" description="DUF4124 domain-containing protein" evidence="1">
    <location>
        <begin position="23"/>
        <end position="140"/>
    </location>
</feature>